<feature type="region of interest" description="Disordered" evidence="1">
    <location>
        <begin position="20"/>
        <end position="48"/>
    </location>
</feature>
<evidence type="ECO:0000313" key="2">
    <source>
        <dbReference type="EMBL" id="CAB4159360.1"/>
    </source>
</evidence>
<name>A0A6J5NHW7_9CAUD</name>
<feature type="compositionally biased region" description="Basic and acidic residues" evidence="1">
    <location>
        <begin position="20"/>
        <end position="29"/>
    </location>
</feature>
<reference evidence="2" key="1">
    <citation type="submission" date="2020-04" db="EMBL/GenBank/DDBJ databases">
        <authorList>
            <person name="Chiriac C."/>
            <person name="Salcher M."/>
            <person name="Ghai R."/>
            <person name="Kavagutti S V."/>
        </authorList>
    </citation>
    <scope>NUCLEOTIDE SEQUENCE</scope>
</reference>
<gene>
    <name evidence="2" type="ORF">UFOVP699_99</name>
</gene>
<sequence length="106" mass="11822">MKIKNFSNYLLTENSDLDWSDKNWDERGMSAENPPNSGFEGTSSEPMDYFGGDYGETADSESELINGATSLKIAASELKLIVDLAKDISNRLNTVEQKCKRYAKSK</sequence>
<accession>A0A6J5NHW7</accession>
<proteinExistence type="predicted"/>
<dbReference type="EMBL" id="LR796670">
    <property type="protein sequence ID" value="CAB4159360.1"/>
    <property type="molecule type" value="Genomic_DNA"/>
</dbReference>
<evidence type="ECO:0000256" key="1">
    <source>
        <dbReference type="SAM" id="MobiDB-lite"/>
    </source>
</evidence>
<protein>
    <submittedName>
        <fullName evidence="2">Uncharacterized protein</fullName>
    </submittedName>
</protein>
<organism evidence="2">
    <name type="scientific">uncultured Caudovirales phage</name>
    <dbReference type="NCBI Taxonomy" id="2100421"/>
    <lineage>
        <taxon>Viruses</taxon>
        <taxon>Duplodnaviria</taxon>
        <taxon>Heunggongvirae</taxon>
        <taxon>Uroviricota</taxon>
        <taxon>Caudoviricetes</taxon>
        <taxon>Peduoviridae</taxon>
        <taxon>Maltschvirus</taxon>
        <taxon>Maltschvirus maltsch</taxon>
    </lineage>
</organism>
<feature type="compositionally biased region" description="Polar residues" evidence="1">
    <location>
        <begin position="33"/>
        <end position="45"/>
    </location>
</feature>